<dbReference type="CDD" id="cd09859">
    <property type="entry name" value="PIN_53EXO"/>
    <property type="match status" value="1"/>
</dbReference>
<proteinExistence type="predicted"/>
<gene>
    <name evidence="4" type="ORF">MGWOODY_Clf518</name>
</gene>
<dbReference type="EC" id="2.7.7.7" evidence="4"/>
<organism evidence="4">
    <name type="scientific">hydrothermal vent metagenome</name>
    <dbReference type="NCBI Taxonomy" id="652676"/>
    <lineage>
        <taxon>unclassified sequences</taxon>
        <taxon>metagenomes</taxon>
        <taxon>ecological metagenomes</taxon>
    </lineage>
</organism>
<dbReference type="GO" id="GO:0033567">
    <property type="term" value="P:DNA replication, Okazaki fragment processing"/>
    <property type="evidence" value="ECO:0007669"/>
    <property type="project" value="InterPro"/>
</dbReference>
<dbReference type="SMART" id="SM00475">
    <property type="entry name" value="53EXOc"/>
    <property type="match status" value="1"/>
</dbReference>
<evidence type="ECO:0000256" key="2">
    <source>
        <dbReference type="ARBA" id="ARBA00022801"/>
    </source>
</evidence>
<dbReference type="Pfam" id="PF01367">
    <property type="entry name" value="5_3_exonuc"/>
    <property type="match status" value="1"/>
</dbReference>
<dbReference type="InterPro" id="IPR020046">
    <property type="entry name" value="5-3_exonucl_a-hlix_arch_N"/>
</dbReference>
<dbReference type="GO" id="GO:0003887">
    <property type="term" value="F:DNA-directed DNA polymerase activity"/>
    <property type="evidence" value="ECO:0007669"/>
    <property type="project" value="UniProtKB-EC"/>
</dbReference>
<keyword evidence="4" id="KW-0808">Transferase</keyword>
<dbReference type="SUPFAM" id="SSF88723">
    <property type="entry name" value="PIN domain-like"/>
    <property type="match status" value="1"/>
</dbReference>
<dbReference type="PANTHER" id="PTHR42646:SF2">
    <property type="entry name" value="5'-3' EXONUCLEASE FAMILY PROTEIN"/>
    <property type="match status" value="1"/>
</dbReference>
<evidence type="ECO:0000256" key="1">
    <source>
        <dbReference type="ARBA" id="ARBA00022722"/>
    </source>
</evidence>
<dbReference type="InterPro" id="IPR020045">
    <property type="entry name" value="DNA_polI_H3TH"/>
</dbReference>
<reference evidence="4" key="1">
    <citation type="submission" date="2015-10" db="EMBL/GenBank/DDBJ databases">
        <authorList>
            <person name="Gilbert D.G."/>
        </authorList>
    </citation>
    <scope>NUCLEOTIDE SEQUENCE</scope>
</reference>
<dbReference type="CDD" id="cd09898">
    <property type="entry name" value="H3TH_53EXO"/>
    <property type="match status" value="1"/>
</dbReference>
<sequence length="293" mass="31813">MKVYLVDGTYELFRSYFALPPIQAPDGRPVGAVRGIVQSLLYLLRQDQVTHIGCAFDHVVESFRNDMFDGYKTGEGTPEGLQVQFELAERAVEALGILVWPMIEFEADDALATAASHCAQLAEVDQVVICSPDKDLAQMVQGDSVICYDRRRETVMDEAGVVEKFGVPPGSITDLLALTGDTADGIPGIPKWGTKTSSQMLAHYGHIENIPGDASEWAVKVRGAAAASDSLNAHTSEAALYKDLTTLRTNVPIDVSLAALKWQGVDRQKYEALCDDLGFGRLAGLPHRWSDGS</sequence>
<dbReference type="GO" id="GO:0017108">
    <property type="term" value="F:5'-flap endonuclease activity"/>
    <property type="evidence" value="ECO:0007669"/>
    <property type="project" value="InterPro"/>
</dbReference>
<dbReference type="SUPFAM" id="SSF47807">
    <property type="entry name" value="5' to 3' exonuclease, C-terminal subdomain"/>
    <property type="match status" value="1"/>
</dbReference>
<name>A0A160V9G2_9ZZZZ</name>
<dbReference type="AlphaFoldDB" id="A0A160V9G2"/>
<evidence type="ECO:0000313" key="4">
    <source>
        <dbReference type="EMBL" id="CUV01905.1"/>
    </source>
</evidence>
<dbReference type="GO" id="GO:0003677">
    <property type="term" value="F:DNA binding"/>
    <property type="evidence" value="ECO:0007669"/>
    <property type="project" value="InterPro"/>
</dbReference>
<dbReference type="InterPro" id="IPR029060">
    <property type="entry name" value="PIN-like_dom_sf"/>
</dbReference>
<dbReference type="InterPro" id="IPR036279">
    <property type="entry name" value="5-3_exonuclease_C_sf"/>
</dbReference>
<dbReference type="InterPro" id="IPR002421">
    <property type="entry name" value="5-3_exonuclease"/>
</dbReference>
<dbReference type="GO" id="GO:0008409">
    <property type="term" value="F:5'-3' exonuclease activity"/>
    <property type="evidence" value="ECO:0007669"/>
    <property type="project" value="InterPro"/>
</dbReference>
<dbReference type="Pfam" id="PF02739">
    <property type="entry name" value="5_3_exonuc_N"/>
    <property type="match status" value="1"/>
</dbReference>
<protein>
    <submittedName>
        <fullName evidence="4">DNA polymerase I</fullName>
        <ecNumber evidence="4">2.7.7.7</ecNumber>
    </submittedName>
</protein>
<dbReference type="EMBL" id="FAXA01000150">
    <property type="protein sequence ID" value="CUV01905.1"/>
    <property type="molecule type" value="Genomic_DNA"/>
</dbReference>
<dbReference type="PANTHER" id="PTHR42646">
    <property type="entry name" value="FLAP ENDONUCLEASE XNI"/>
    <property type="match status" value="1"/>
</dbReference>
<feature type="domain" description="5'-3' exonuclease" evidence="3">
    <location>
        <begin position="1"/>
        <end position="263"/>
    </location>
</feature>
<keyword evidence="2" id="KW-0378">Hydrolase</keyword>
<keyword evidence="1" id="KW-0540">Nuclease</keyword>
<dbReference type="Gene3D" id="3.40.50.1010">
    <property type="entry name" value="5'-nuclease"/>
    <property type="match status" value="1"/>
</dbReference>
<dbReference type="InterPro" id="IPR038969">
    <property type="entry name" value="FEN"/>
</dbReference>
<accession>A0A160V9G2</accession>
<dbReference type="Gene3D" id="1.10.150.20">
    <property type="entry name" value="5' to 3' exonuclease, C-terminal subdomain"/>
    <property type="match status" value="1"/>
</dbReference>
<keyword evidence="4" id="KW-0548">Nucleotidyltransferase</keyword>
<evidence type="ECO:0000259" key="3">
    <source>
        <dbReference type="SMART" id="SM00475"/>
    </source>
</evidence>